<keyword evidence="2" id="KW-0645">Protease</keyword>
<name>A0A1G4TZ88_9BACL</name>
<sequence length="375" mass="42308">MSVIIWIIVAIFLLVVAFFALAAVLRYVDNKKTAQHVLDYYVKNGDSSSICVLHNNEPLLEYHADRVMPLASTVKLILAIEYANQAAQGLVDPEARVRLNDVERYYIPGTDGGAHSSWKYDLKEKLEAGHELTLDEVARGMLQFSSNACTEYIFELLGGDRINASLGELGMEHHTSIFPLSSAMLTSMYVKDKEGLSGKNLIRRMREMSQEEYISLAYEMHNTLKQESDAATIQKLNRKEGYKRSLQKLESERLPGGTTKEYASLMNKINSGTYFSPDAQVILDRLVGRPPSETSQYRKLGFKGGSTMYVVTWAMYGCKKNGETLELAAFINDSKGTESLWLKHKSDEFFVGIMRDDDFRNKVIKKLSPDVHETV</sequence>
<dbReference type="PANTHER" id="PTHR35333">
    <property type="entry name" value="BETA-LACTAMASE"/>
    <property type="match status" value="1"/>
</dbReference>
<dbReference type="InterPro" id="IPR045155">
    <property type="entry name" value="Beta-lactam_cat"/>
</dbReference>
<keyword evidence="2" id="KW-0378">Hydrolase</keyword>
<evidence type="ECO:0000313" key="2">
    <source>
        <dbReference type="EMBL" id="SCW86637.1"/>
    </source>
</evidence>
<feature type="domain" description="Beta-lactamase class A catalytic" evidence="1">
    <location>
        <begin position="55"/>
        <end position="238"/>
    </location>
</feature>
<organism evidence="2 3">
    <name type="scientific">Paenibacillus tianmuensis</name>
    <dbReference type="NCBI Taxonomy" id="624147"/>
    <lineage>
        <taxon>Bacteria</taxon>
        <taxon>Bacillati</taxon>
        <taxon>Bacillota</taxon>
        <taxon>Bacilli</taxon>
        <taxon>Bacillales</taxon>
        <taxon>Paenibacillaceae</taxon>
        <taxon>Paenibacillus</taxon>
    </lineage>
</organism>
<dbReference type="SUPFAM" id="SSF56601">
    <property type="entry name" value="beta-lactamase/transpeptidase-like"/>
    <property type="match status" value="1"/>
</dbReference>
<dbReference type="OrthoDB" id="975092at2"/>
<dbReference type="GO" id="GO:0004180">
    <property type="term" value="F:carboxypeptidase activity"/>
    <property type="evidence" value="ECO:0007669"/>
    <property type="project" value="UniProtKB-KW"/>
</dbReference>
<reference evidence="3" key="1">
    <citation type="submission" date="2016-10" db="EMBL/GenBank/DDBJ databases">
        <authorList>
            <person name="Varghese N."/>
            <person name="Submissions S."/>
        </authorList>
    </citation>
    <scope>NUCLEOTIDE SEQUENCE [LARGE SCALE GENOMIC DNA]</scope>
    <source>
        <strain evidence="3">CGMCC 1.8946</strain>
    </source>
</reference>
<dbReference type="EMBL" id="FMTT01000081">
    <property type="protein sequence ID" value="SCW86637.1"/>
    <property type="molecule type" value="Genomic_DNA"/>
</dbReference>
<accession>A0A1G4TZ88</accession>
<dbReference type="RefSeq" id="WP_090677325.1">
    <property type="nucleotide sequence ID" value="NZ_FMTT01000081.1"/>
</dbReference>
<dbReference type="GO" id="GO:0030655">
    <property type="term" value="P:beta-lactam antibiotic catabolic process"/>
    <property type="evidence" value="ECO:0007669"/>
    <property type="project" value="InterPro"/>
</dbReference>
<dbReference type="STRING" id="624147.SAMN04487970_10818"/>
<dbReference type="PANTHER" id="PTHR35333:SF3">
    <property type="entry name" value="BETA-LACTAMASE-TYPE TRANSPEPTIDASE FOLD CONTAINING PROTEIN"/>
    <property type="match status" value="1"/>
</dbReference>
<protein>
    <submittedName>
        <fullName evidence="2">D-alanyl-D-alanine carboxypeptidase</fullName>
    </submittedName>
</protein>
<keyword evidence="3" id="KW-1185">Reference proteome</keyword>
<dbReference type="GO" id="GO:0046677">
    <property type="term" value="P:response to antibiotic"/>
    <property type="evidence" value="ECO:0007669"/>
    <property type="project" value="InterPro"/>
</dbReference>
<evidence type="ECO:0000259" key="1">
    <source>
        <dbReference type="Pfam" id="PF13354"/>
    </source>
</evidence>
<dbReference type="Pfam" id="PF13354">
    <property type="entry name" value="Beta-lactamase2"/>
    <property type="match status" value="1"/>
</dbReference>
<keyword evidence="2" id="KW-0121">Carboxypeptidase</keyword>
<dbReference type="InterPro" id="IPR012338">
    <property type="entry name" value="Beta-lactam/transpept-like"/>
</dbReference>
<proteinExistence type="predicted"/>
<dbReference type="AlphaFoldDB" id="A0A1G4TZ88"/>
<dbReference type="Proteomes" id="UP000198601">
    <property type="component" value="Unassembled WGS sequence"/>
</dbReference>
<dbReference type="Gene3D" id="3.40.710.10">
    <property type="entry name" value="DD-peptidase/beta-lactamase superfamily"/>
    <property type="match status" value="1"/>
</dbReference>
<evidence type="ECO:0000313" key="3">
    <source>
        <dbReference type="Proteomes" id="UP000198601"/>
    </source>
</evidence>
<dbReference type="GO" id="GO:0008800">
    <property type="term" value="F:beta-lactamase activity"/>
    <property type="evidence" value="ECO:0007669"/>
    <property type="project" value="InterPro"/>
</dbReference>
<gene>
    <name evidence="2" type="ORF">SAMN04487970_10818</name>
</gene>
<dbReference type="InterPro" id="IPR000871">
    <property type="entry name" value="Beta-lactam_class-A"/>
</dbReference>